<protein>
    <recommendedName>
        <fullName evidence="11">Hexosyltransferase</fullName>
        <ecNumber evidence="11">2.4.1.-</ecNumber>
    </recommendedName>
</protein>
<dbReference type="GO" id="GO:0016758">
    <property type="term" value="F:hexosyltransferase activity"/>
    <property type="evidence" value="ECO:0007669"/>
    <property type="project" value="InterPro"/>
</dbReference>
<comment type="caution">
    <text evidence="12">The sequence shown here is derived from an EMBL/GenBank/DDBJ whole genome shotgun (WGS) entry which is preliminary data.</text>
</comment>
<dbReference type="OrthoDB" id="115198at2759"/>
<organism evidence="12 13">
    <name type="scientific">Paragonimus heterotremus</name>
    <dbReference type="NCBI Taxonomy" id="100268"/>
    <lineage>
        <taxon>Eukaryota</taxon>
        <taxon>Metazoa</taxon>
        <taxon>Spiralia</taxon>
        <taxon>Lophotrochozoa</taxon>
        <taxon>Platyhelminthes</taxon>
        <taxon>Trematoda</taxon>
        <taxon>Digenea</taxon>
        <taxon>Plagiorchiida</taxon>
        <taxon>Troglotremata</taxon>
        <taxon>Troglotrematidae</taxon>
        <taxon>Paragonimus</taxon>
    </lineage>
</organism>
<gene>
    <name evidence="12" type="ORF">PHET_08919</name>
</gene>
<dbReference type="AlphaFoldDB" id="A0A8J4WEY8"/>
<evidence type="ECO:0000256" key="4">
    <source>
        <dbReference type="ARBA" id="ARBA00022679"/>
    </source>
</evidence>
<dbReference type="Proteomes" id="UP000748531">
    <property type="component" value="Unassembled WGS sequence"/>
</dbReference>
<evidence type="ECO:0000256" key="2">
    <source>
        <dbReference type="ARBA" id="ARBA00008661"/>
    </source>
</evidence>
<evidence type="ECO:0000256" key="3">
    <source>
        <dbReference type="ARBA" id="ARBA00022676"/>
    </source>
</evidence>
<dbReference type="PANTHER" id="PTHR11214:SF314">
    <property type="entry name" value="HEXOSYLTRANSFERASE"/>
    <property type="match status" value="1"/>
</dbReference>
<evidence type="ECO:0000256" key="8">
    <source>
        <dbReference type="ARBA" id="ARBA00023034"/>
    </source>
</evidence>
<accession>A0A8J4WEY8</accession>
<dbReference type="PANTHER" id="PTHR11214">
    <property type="entry name" value="BETA-1,3-N-ACETYLGLUCOSAMINYLTRANSFERASE"/>
    <property type="match status" value="1"/>
</dbReference>
<keyword evidence="9" id="KW-0472">Membrane</keyword>
<keyword evidence="4" id="KW-0808">Transferase</keyword>
<dbReference type="EMBL" id="LUCH01005874">
    <property type="protein sequence ID" value="KAF5397716.1"/>
    <property type="molecule type" value="Genomic_DNA"/>
</dbReference>
<keyword evidence="3 11" id="KW-0328">Glycosyltransferase</keyword>
<dbReference type="GO" id="GO:0006493">
    <property type="term" value="P:protein O-linked glycosylation"/>
    <property type="evidence" value="ECO:0007669"/>
    <property type="project" value="TreeGrafter"/>
</dbReference>
<evidence type="ECO:0000256" key="7">
    <source>
        <dbReference type="ARBA" id="ARBA00022989"/>
    </source>
</evidence>
<dbReference type="GO" id="GO:0000139">
    <property type="term" value="C:Golgi membrane"/>
    <property type="evidence" value="ECO:0007669"/>
    <property type="project" value="UniProtKB-SubCell"/>
</dbReference>
<evidence type="ECO:0000313" key="13">
    <source>
        <dbReference type="Proteomes" id="UP000748531"/>
    </source>
</evidence>
<comment type="similarity">
    <text evidence="2 11">Belongs to the glycosyltransferase 31 family.</text>
</comment>
<dbReference type="EC" id="2.4.1.-" evidence="11"/>
<keyword evidence="5" id="KW-0812">Transmembrane</keyword>
<sequence length="376" mass="44333">MRSGYRSLTLIIFLEVLWFNRILQIQHAILLKPKREWTKVGEEFHKRKQHWPQTVHRLFRTLERNQKLGSSDIQTVYSRCATESSNLDPVPLEDSAFTIGQWDFCSNKPHLKLLIVVHSHSGNNYRRNLIRSTWGSLRRVGEEKIGILYFVGQAVRPEEQIKIEQENAMYRDLVQRNFTENYHNMTRKHLTVMEWLTLAECPWLDYVVKVDDDTFVNVFHLTRFLRADRLKSTPGFYCTATSGAKPSRPQTDKQQNNKWTITAKEFPKNLFPTYCEGFGYIIEAELAPYLYLCSLFTRPIWIDDVYVTGMLADNLGFRRQKFIPGHAYDRVGPKMQSEQLLNNIFLTCYHSEYLPETFRRLWENALTRSAVMQYAV</sequence>
<keyword evidence="7" id="KW-1133">Transmembrane helix</keyword>
<name>A0A8J4WEY8_9TREM</name>
<evidence type="ECO:0000256" key="10">
    <source>
        <dbReference type="ARBA" id="ARBA00023180"/>
    </source>
</evidence>
<dbReference type="Gene3D" id="3.90.550.50">
    <property type="match status" value="1"/>
</dbReference>
<proteinExistence type="inferred from homology"/>
<evidence type="ECO:0000256" key="5">
    <source>
        <dbReference type="ARBA" id="ARBA00022692"/>
    </source>
</evidence>
<keyword evidence="8 11" id="KW-0333">Golgi apparatus</keyword>
<keyword evidence="10" id="KW-0325">Glycoprotein</keyword>
<comment type="subcellular location">
    <subcellularLocation>
        <location evidence="1 11">Golgi apparatus membrane</location>
        <topology evidence="1 11">Single-pass type II membrane protein</topology>
    </subcellularLocation>
</comment>
<dbReference type="Pfam" id="PF01762">
    <property type="entry name" value="Galactosyl_T"/>
    <property type="match status" value="1"/>
</dbReference>
<dbReference type="FunFam" id="3.90.550.50:FF:000001">
    <property type="entry name" value="Hexosyltransferase"/>
    <property type="match status" value="1"/>
</dbReference>
<reference evidence="12" key="1">
    <citation type="submission" date="2019-05" db="EMBL/GenBank/DDBJ databases">
        <title>Annotation for the trematode Paragonimus heterotremus.</title>
        <authorList>
            <person name="Choi Y.-J."/>
        </authorList>
    </citation>
    <scope>NUCLEOTIDE SEQUENCE</scope>
    <source>
        <strain evidence="12">LC</strain>
    </source>
</reference>
<dbReference type="InterPro" id="IPR002659">
    <property type="entry name" value="Glyco_trans_31"/>
</dbReference>
<evidence type="ECO:0000256" key="6">
    <source>
        <dbReference type="ARBA" id="ARBA00022968"/>
    </source>
</evidence>
<evidence type="ECO:0000313" key="12">
    <source>
        <dbReference type="EMBL" id="KAF5397716.1"/>
    </source>
</evidence>
<evidence type="ECO:0000256" key="1">
    <source>
        <dbReference type="ARBA" id="ARBA00004323"/>
    </source>
</evidence>
<evidence type="ECO:0000256" key="9">
    <source>
        <dbReference type="ARBA" id="ARBA00023136"/>
    </source>
</evidence>
<keyword evidence="6" id="KW-0735">Signal-anchor</keyword>
<keyword evidence="13" id="KW-1185">Reference proteome</keyword>
<evidence type="ECO:0000256" key="11">
    <source>
        <dbReference type="RuleBase" id="RU363063"/>
    </source>
</evidence>